<sequence length="208" mass="24104">MVTSIQHKERPMVHIRTNLTDSTLCPKVRPIVKKIPITAFVDRAVQQNLQGAVRTQWVPDEDQASCKSNCSVRDCKKANQTQKIKEDSVSKTQLMCLETQRKSCPNEARDELLDDLKKKTLHWASVREKNNCPRQQTDKFAAQIYEILDKGKTDQAFNHRPRPVITEKTIRETMPHIMKGRSRIGRENPQLKPSLERDAQDDDFFDHK</sequence>
<feature type="region of interest" description="Disordered" evidence="1">
    <location>
        <begin position="179"/>
        <end position="208"/>
    </location>
</feature>
<proteinExistence type="predicted"/>
<feature type="compositionally biased region" description="Acidic residues" evidence="1">
    <location>
        <begin position="199"/>
        <end position="208"/>
    </location>
</feature>
<reference evidence="2" key="1">
    <citation type="submission" date="2022-11" db="EMBL/GenBank/DDBJ databases">
        <title>Centuries of genome instability and evolution in soft-shell clam transmissible cancer (bioRxiv).</title>
        <authorList>
            <person name="Hart S.F.M."/>
            <person name="Yonemitsu M.A."/>
            <person name="Giersch R.M."/>
            <person name="Beal B.F."/>
            <person name="Arriagada G."/>
            <person name="Davis B.W."/>
            <person name="Ostrander E.A."/>
            <person name="Goff S.P."/>
            <person name="Metzger M.J."/>
        </authorList>
    </citation>
    <scope>NUCLEOTIDE SEQUENCE</scope>
    <source>
        <strain evidence="2">MELC-2E11</strain>
        <tissue evidence="2">Siphon/mantle</tissue>
    </source>
</reference>
<organism evidence="2 3">
    <name type="scientific">Mya arenaria</name>
    <name type="common">Soft-shell clam</name>
    <dbReference type="NCBI Taxonomy" id="6604"/>
    <lineage>
        <taxon>Eukaryota</taxon>
        <taxon>Metazoa</taxon>
        <taxon>Spiralia</taxon>
        <taxon>Lophotrochozoa</taxon>
        <taxon>Mollusca</taxon>
        <taxon>Bivalvia</taxon>
        <taxon>Autobranchia</taxon>
        <taxon>Heteroconchia</taxon>
        <taxon>Euheterodonta</taxon>
        <taxon>Imparidentia</taxon>
        <taxon>Neoheterodontei</taxon>
        <taxon>Myida</taxon>
        <taxon>Myoidea</taxon>
        <taxon>Myidae</taxon>
        <taxon>Mya</taxon>
    </lineage>
</organism>
<gene>
    <name evidence="2" type="ORF">MAR_002158</name>
</gene>
<protein>
    <submittedName>
        <fullName evidence="2">Uncharacterized protein</fullName>
    </submittedName>
</protein>
<keyword evidence="3" id="KW-1185">Reference proteome</keyword>
<evidence type="ECO:0000256" key="1">
    <source>
        <dbReference type="SAM" id="MobiDB-lite"/>
    </source>
</evidence>
<accession>A0ABY7FDU2</accession>
<evidence type="ECO:0000313" key="2">
    <source>
        <dbReference type="EMBL" id="WAR20320.1"/>
    </source>
</evidence>
<evidence type="ECO:0000313" key="3">
    <source>
        <dbReference type="Proteomes" id="UP001164746"/>
    </source>
</evidence>
<dbReference type="Proteomes" id="UP001164746">
    <property type="component" value="Chromosome 11"/>
</dbReference>
<dbReference type="EMBL" id="CP111022">
    <property type="protein sequence ID" value="WAR20320.1"/>
    <property type="molecule type" value="Genomic_DNA"/>
</dbReference>
<name>A0ABY7FDU2_MYAAR</name>